<dbReference type="EMBL" id="MT677866">
    <property type="protein sequence ID" value="QOH91249.1"/>
    <property type="molecule type" value="Genomic_DNA"/>
</dbReference>
<organism evidence="17">
    <name type="scientific">Stenopsyche angustata</name>
    <dbReference type="NCBI Taxonomy" id="1560148"/>
    <lineage>
        <taxon>Eukaryota</taxon>
        <taxon>Metazoa</taxon>
        <taxon>Ecdysozoa</taxon>
        <taxon>Arthropoda</taxon>
        <taxon>Hexapoda</taxon>
        <taxon>Insecta</taxon>
        <taxon>Pterygota</taxon>
        <taxon>Neoptera</taxon>
        <taxon>Endopterygota</taxon>
        <taxon>Trichoptera</taxon>
        <taxon>Annulipalpia</taxon>
        <taxon>Philopotamoidea</taxon>
        <taxon>Stenopsychidae</taxon>
        <taxon>Stenopsychinae</taxon>
        <taxon>Stenopsyche</taxon>
    </lineage>
</organism>
<evidence type="ECO:0000256" key="3">
    <source>
        <dbReference type="ARBA" id="ARBA00012944"/>
    </source>
</evidence>
<gene>
    <name evidence="17" type="primary">nad6</name>
</gene>
<feature type="transmembrane region" description="Helical" evidence="16">
    <location>
        <begin position="84"/>
        <end position="103"/>
    </location>
</feature>
<dbReference type="InterPro" id="IPR050269">
    <property type="entry name" value="ComplexI_Subunit6"/>
</dbReference>
<keyword evidence="6" id="KW-0679">Respiratory chain</keyword>
<evidence type="ECO:0000256" key="15">
    <source>
        <dbReference type="ARBA" id="ARBA00049551"/>
    </source>
</evidence>
<keyword evidence="9" id="KW-0249">Electron transport</keyword>
<keyword evidence="11" id="KW-0520">NAD</keyword>
<reference evidence="17" key="1">
    <citation type="journal article" date="2020" name="Mitochondrial DNA Part B Resour">
        <title>Characterization of the complete mitochondrial genome of Stenopsyche angustata (Trichoptera, Stenopsychidae).</title>
        <authorList>
            <person name="Huang J.-C."/>
            <person name="Wang X.-X."/>
            <person name="Zhong X.-F."/>
            <person name="Li Y.-M."/>
            <person name="Qin H.-L."/>
            <person name="Wang Y.-J."/>
            <person name="Wang H."/>
        </authorList>
    </citation>
    <scope>NUCLEOTIDE SEQUENCE</scope>
</reference>
<protein>
    <recommendedName>
        <fullName evidence="4">NADH-ubiquinone oxidoreductase chain 6</fullName>
        <ecNumber evidence="3">7.1.1.2</ecNumber>
    </recommendedName>
    <alternativeName>
        <fullName evidence="14">NADH dehydrogenase subunit 6</fullName>
    </alternativeName>
</protein>
<evidence type="ECO:0000256" key="13">
    <source>
        <dbReference type="ARBA" id="ARBA00023136"/>
    </source>
</evidence>
<name>A0A7L8XEV3_9NEOP</name>
<keyword evidence="8" id="KW-1278">Translocase</keyword>
<keyword evidence="13 16" id="KW-0472">Membrane</keyword>
<feature type="transmembrane region" description="Helical" evidence="16">
    <location>
        <begin position="139"/>
        <end position="160"/>
    </location>
</feature>
<keyword evidence="5" id="KW-0813">Transport</keyword>
<evidence type="ECO:0000256" key="14">
    <source>
        <dbReference type="ARBA" id="ARBA00031019"/>
    </source>
</evidence>
<evidence type="ECO:0000256" key="9">
    <source>
        <dbReference type="ARBA" id="ARBA00022982"/>
    </source>
</evidence>
<proteinExistence type="inferred from homology"/>
<keyword evidence="12 17" id="KW-0496">Mitochondrion</keyword>
<dbReference type="AlphaFoldDB" id="A0A7L8XEV3"/>
<evidence type="ECO:0000256" key="11">
    <source>
        <dbReference type="ARBA" id="ARBA00023027"/>
    </source>
</evidence>
<reference evidence="17" key="2">
    <citation type="submission" date="2020-06" db="EMBL/GenBank/DDBJ databases">
        <authorList>
            <person name="Wang Y."/>
            <person name="Zhong X."/>
        </authorList>
    </citation>
    <scope>NUCLEOTIDE SEQUENCE</scope>
</reference>
<keyword evidence="7 16" id="KW-0812">Transmembrane</keyword>
<evidence type="ECO:0000256" key="12">
    <source>
        <dbReference type="ARBA" id="ARBA00023128"/>
    </source>
</evidence>
<dbReference type="GO" id="GO:0031966">
    <property type="term" value="C:mitochondrial membrane"/>
    <property type="evidence" value="ECO:0007669"/>
    <property type="project" value="UniProtKB-SubCell"/>
</dbReference>
<evidence type="ECO:0000256" key="6">
    <source>
        <dbReference type="ARBA" id="ARBA00022660"/>
    </source>
</evidence>
<evidence type="ECO:0000256" key="16">
    <source>
        <dbReference type="SAM" id="Phobius"/>
    </source>
</evidence>
<evidence type="ECO:0000256" key="4">
    <source>
        <dbReference type="ARBA" id="ARBA00021095"/>
    </source>
</evidence>
<comment type="similarity">
    <text evidence="2">Belongs to the complex I subunit 6 family.</text>
</comment>
<dbReference type="PANTHER" id="PTHR11435:SF1">
    <property type="entry name" value="NADH-UBIQUINONE OXIDOREDUCTASE CHAIN 6"/>
    <property type="match status" value="1"/>
</dbReference>
<dbReference type="EC" id="7.1.1.2" evidence="3"/>
<evidence type="ECO:0000256" key="10">
    <source>
        <dbReference type="ARBA" id="ARBA00022989"/>
    </source>
</evidence>
<evidence type="ECO:0000256" key="1">
    <source>
        <dbReference type="ARBA" id="ARBA00004225"/>
    </source>
</evidence>
<geneLocation type="mitochondrion" evidence="17"/>
<comment type="catalytic activity">
    <reaction evidence="15">
        <text>a ubiquinone + NADH + 5 H(+)(in) = a ubiquinol + NAD(+) + 4 H(+)(out)</text>
        <dbReference type="Rhea" id="RHEA:29091"/>
        <dbReference type="Rhea" id="RHEA-COMP:9565"/>
        <dbReference type="Rhea" id="RHEA-COMP:9566"/>
        <dbReference type="ChEBI" id="CHEBI:15378"/>
        <dbReference type="ChEBI" id="CHEBI:16389"/>
        <dbReference type="ChEBI" id="CHEBI:17976"/>
        <dbReference type="ChEBI" id="CHEBI:57540"/>
        <dbReference type="ChEBI" id="CHEBI:57945"/>
        <dbReference type="EC" id="7.1.1.2"/>
    </reaction>
</comment>
<evidence type="ECO:0000256" key="2">
    <source>
        <dbReference type="ARBA" id="ARBA00005698"/>
    </source>
</evidence>
<sequence length="169" mass="20191">MMKFILINLMMVMNLLFNFLKHPMSMGLLILTQLLISCLLMNLKIYFSWFSYIMFLILIGGLLILFMYMCTISTNKMLVLSMKLMISMFFFFFFLSLISYFYYSNSINYNNNNMSISHMTMFTHKDIMLNKMFNAPSNYITIILMIYLFIILIIINKMMIMKMGPLRKN</sequence>
<evidence type="ECO:0000256" key="5">
    <source>
        <dbReference type="ARBA" id="ARBA00022448"/>
    </source>
</evidence>
<dbReference type="GO" id="GO:0008137">
    <property type="term" value="F:NADH dehydrogenase (ubiquinone) activity"/>
    <property type="evidence" value="ECO:0007669"/>
    <property type="project" value="UniProtKB-EC"/>
</dbReference>
<evidence type="ECO:0000256" key="8">
    <source>
        <dbReference type="ARBA" id="ARBA00022967"/>
    </source>
</evidence>
<feature type="transmembrane region" description="Helical" evidence="16">
    <location>
        <begin position="50"/>
        <end position="72"/>
    </location>
</feature>
<keyword evidence="10 16" id="KW-1133">Transmembrane helix</keyword>
<evidence type="ECO:0000256" key="7">
    <source>
        <dbReference type="ARBA" id="ARBA00022692"/>
    </source>
</evidence>
<accession>A0A7L8XEV3</accession>
<dbReference type="PANTHER" id="PTHR11435">
    <property type="entry name" value="NADH UBIQUINONE OXIDOREDUCTASE SUBUNIT ND6"/>
    <property type="match status" value="1"/>
</dbReference>
<evidence type="ECO:0000313" key="17">
    <source>
        <dbReference type="EMBL" id="QOH91249.1"/>
    </source>
</evidence>
<comment type="subcellular location">
    <subcellularLocation>
        <location evidence="1">Mitochondrion membrane</location>
        <topology evidence="1">Multi-pass membrane protein</topology>
    </subcellularLocation>
</comment>